<feature type="compositionally biased region" description="Basic and acidic residues" evidence="1">
    <location>
        <begin position="52"/>
        <end position="69"/>
    </location>
</feature>
<name>A0ABP8M8V3_9BACT</name>
<feature type="region of interest" description="Disordered" evidence="1">
    <location>
        <begin position="1"/>
        <end position="101"/>
    </location>
</feature>
<dbReference type="RefSeq" id="WP_345319573.1">
    <property type="nucleotide sequence ID" value="NZ_BAABGA010000010.1"/>
</dbReference>
<dbReference type="Proteomes" id="UP001500840">
    <property type="component" value="Unassembled WGS sequence"/>
</dbReference>
<protein>
    <submittedName>
        <fullName evidence="2">Uncharacterized protein</fullName>
    </submittedName>
</protein>
<accession>A0ABP8M8V3</accession>
<evidence type="ECO:0000313" key="2">
    <source>
        <dbReference type="EMBL" id="GAA4446597.1"/>
    </source>
</evidence>
<gene>
    <name evidence="2" type="ORF">GCM10023156_07730</name>
</gene>
<dbReference type="EMBL" id="BAABGA010000010">
    <property type="protein sequence ID" value="GAA4446597.1"/>
    <property type="molecule type" value="Genomic_DNA"/>
</dbReference>
<feature type="compositionally biased region" description="Low complexity" evidence="1">
    <location>
        <begin position="7"/>
        <end position="24"/>
    </location>
</feature>
<evidence type="ECO:0000256" key="1">
    <source>
        <dbReference type="SAM" id="MobiDB-lite"/>
    </source>
</evidence>
<comment type="caution">
    <text evidence="2">The sequence shown here is derived from an EMBL/GenBank/DDBJ whole genome shotgun (WGS) entry which is preliminary data.</text>
</comment>
<evidence type="ECO:0000313" key="3">
    <source>
        <dbReference type="Proteomes" id="UP001500840"/>
    </source>
</evidence>
<proteinExistence type="predicted"/>
<feature type="compositionally biased region" description="Acidic residues" evidence="1">
    <location>
        <begin position="88"/>
        <end position="101"/>
    </location>
</feature>
<keyword evidence="3" id="KW-1185">Reference proteome</keyword>
<sequence>MLSLPDESPTLGSSLSLGRSLSEPSDPESLVDRDAESEPEPLDEMGTLVESSLRESLPESEVLVDRESEADPLPLSDAEALMLPDPDPLPESDPLADVEPL</sequence>
<organism evidence="2 3">
    <name type="scientific">Novipirellula rosea</name>
    <dbReference type="NCBI Taxonomy" id="1031540"/>
    <lineage>
        <taxon>Bacteria</taxon>
        <taxon>Pseudomonadati</taxon>
        <taxon>Planctomycetota</taxon>
        <taxon>Planctomycetia</taxon>
        <taxon>Pirellulales</taxon>
        <taxon>Pirellulaceae</taxon>
        <taxon>Novipirellula</taxon>
    </lineage>
</organism>
<reference evidence="3" key="1">
    <citation type="journal article" date="2019" name="Int. J. Syst. Evol. Microbiol.">
        <title>The Global Catalogue of Microorganisms (GCM) 10K type strain sequencing project: providing services to taxonomists for standard genome sequencing and annotation.</title>
        <authorList>
            <consortium name="The Broad Institute Genomics Platform"/>
            <consortium name="The Broad Institute Genome Sequencing Center for Infectious Disease"/>
            <person name="Wu L."/>
            <person name="Ma J."/>
        </authorList>
    </citation>
    <scope>NUCLEOTIDE SEQUENCE [LARGE SCALE GENOMIC DNA]</scope>
    <source>
        <strain evidence="3">JCM 17759</strain>
    </source>
</reference>